<feature type="region of interest" description="Disordered" evidence="1">
    <location>
        <begin position="6150"/>
        <end position="6180"/>
    </location>
</feature>
<feature type="transmembrane region" description="Helical" evidence="2">
    <location>
        <begin position="94"/>
        <end position="117"/>
    </location>
</feature>
<evidence type="ECO:0000313" key="3">
    <source>
        <dbReference type="EMBL" id="KAK3245858.1"/>
    </source>
</evidence>
<keyword evidence="2" id="KW-0472">Membrane</keyword>
<feature type="compositionally biased region" description="Pro residues" evidence="1">
    <location>
        <begin position="3980"/>
        <end position="3995"/>
    </location>
</feature>
<proteinExistence type="predicted"/>
<dbReference type="EMBL" id="LGRX02030310">
    <property type="protein sequence ID" value="KAK3245858.1"/>
    <property type="molecule type" value="Genomic_DNA"/>
</dbReference>
<dbReference type="Proteomes" id="UP001190700">
    <property type="component" value="Unassembled WGS sequence"/>
</dbReference>
<reference evidence="3 4" key="1">
    <citation type="journal article" date="2015" name="Genome Biol. Evol.">
        <title>Comparative Genomics of a Bacterivorous Green Alga Reveals Evolutionary Causalities and Consequences of Phago-Mixotrophic Mode of Nutrition.</title>
        <authorList>
            <person name="Burns J.A."/>
            <person name="Paasch A."/>
            <person name="Narechania A."/>
            <person name="Kim E."/>
        </authorList>
    </citation>
    <scope>NUCLEOTIDE SEQUENCE [LARGE SCALE GENOMIC DNA]</scope>
    <source>
        <strain evidence="3 4">PLY_AMNH</strain>
    </source>
</reference>
<keyword evidence="2" id="KW-0812">Transmembrane</keyword>
<feature type="compositionally biased region" description="Basic and acidic residues" evidence="1">
    <location>
        <begin position="2002"/>
        <end position="2011"/>
    </location>
</feature>
<comment type="caution">
    <text evidence="3">The sequence shown here is derived from an EMBL/GenBank/DDBJ whole genome shotgun (WGS) entry which is preliminary data.</text>
</comment>
<feature type="transmembrane region" description="Helical" evidence="2">
    <location>
        <begin position="137"/>
        <end position="156"/>
    </location>
</feature>
<evidence type="ECO:0000256" key="1">
    <source>
        <dbReference type="SAM" id="MobiDB-lite"/>
    </source>
</evidence>
<organism evidence="3 4">
    <name type="scientific">Cymbomonas tetramitiformis</name>
    <dbReference type="NCBI Taxonomy" id="36881"/>
    <lineage>
        <taxon>Eukaryota</taxon>
        <taxon>Viridiplantae</taxon>
        <taxon>Chlorophyta</taxon>
        <taxon>Pyramimonadophyceae</taxon>
        <taxon>Pyramimonadales</taxon>
        <taxon>Pyramimonadaceae</taxon>
        <taxon>Cymbomonas</taxon>
    </lineage>
</organism>
<feature type="transmembrane region" description="Helical" evidence="2">
    <location>
        <begin position="6"/>
        <end position="32"/>
    </location>
</feature>
<protein>
    <submittedName>
        <fullName evidence="3">Uncharacterized protein</fullName>
    </submittedName>
</protein>
<evidence type="ECO:0000256" key="2">
    <source>
        <dbReference type="SAM" id="Phobius"/>
    </source>
</evidence>
<gene>
    <name evidence="3" type="ORF">CYMTET_44679</name>
</gene>
<sequence>MLDLSLYVLFPTAMVVASLYTFLSFAVVHYVYVDTYKHSIHNVSYHDYRGYFDHLVELQSRELIQTFTNSSMWIFNIWYDSVKQLLIYVTQHRYAIVSIIALSFLAFIISHQGHVILDKFNLFYEDVHDVVLYPLKVALHALGVLYSAFAGFYTMVNMLTRNISSFFTNIFLKVKTDLLLEGVGAICTMISEWLRSLHKWIVVDGFIEGSPDYLRVCFAIQRFVWVCRELLIQPCDMLRHFWESALTPLSYYEPTNTDVSLGEHYFPAAKSMSAYEAYNKWCYVQNLTGSVRYDESMREVLEVYTPEFSYCAACDFDNDVRQDCVPHAYNAPVALNAVFVVLCKWIQLPVYYVLRSRSAFDTVASAFGLRKIPEVLERGTSDSTVQEYFFTGDHSEMKYSICWNSYTGYDGKHENGFPVEPYLHHPPWLLCPDYASHYRTFDMDGLTTSQLDVLGFGFDALDEWYMEVVNYLQYLIIKESSDKDLKSACGEFWSVHKPFYDAESNTCTTTPPSAMGFIKHPLQIMGGTARICGRFVSYLDIFFQALRSVWEGLLTGKNDNGDDDVTGLVHQMVETPNTIGCLHGENSAYASTSAEQSTYSNARYYCAKAYLVDQLEQSLLGVPDLIRSVNLTTEADVLKYAVRVGTGKIRFMYRLLTVVLFGPYQAPPDSPGYPAPPSPPPNPPPPPKCLVPVTKATNDATGATTHGLGLDAWNAYGCGYAQDNPSGNVVTHDRKRGSNATYSFAYLNKQWSFTEAPSNLTVDCFFVPIYGAYGNESWAQSLCPVPEHRQGDADADMCVLSGFPSLEDDANVDTTNLRTVPNVFMFNTENQEDCSCDDQASSPVSEGALYTCPTSKYYAPTVSQGRDKQHVTVVSYLVDTDHDAASMDESLGFYTREGTIDYPHQVCRGLQVSLMDSEAGNVSYDFTMSGRCRLASDQYTNGLETEGYGRQVECSLVAITDISNDTLRQAASFITSDEARVMRIPVRVIRRYINGSSSNDDLAYEKNMLSPTVDLLAQGPSWTARVAEQLFDGSISDEVSPIWSDFKSVGGFGAGMHQPLCSCDPFEYVAPTPVRNVKHCAPRVFEGIPPPPTPPSGPSAPPPPAPSAPLVTNSTVCRSPGGYIMSGYEMSSTVEDTYYCPDECDQSSINGGPTCICRRQDIELMETQANGKRSVSVGIEEAKQKLLHVLNEVSVDVASVNAEHAASNETSNRSDFEFAYSFDFESETARFPTLKEISESDFCSTHLGEGWDLHVDRDGDSQSQIDTREALQVVVDERVNDWVMAATGMAFMDGHALCADRYTVALPPRGRRHYTGNLHPDEVSSIRAVLNPSRATWRLANARNKDDAGIYNQDDVDYVNAALSDALYSASSRNQKTPTDCAVNDPLLNNIRNTVIMSVFYEADNASGYRLRFGVNRTCSIDEEYMISDDGSAYSLACVTREDDTPVYTAADALNRRFSQSNLDALQEYSQIKDSAYGFMHHIEGRLQRVSLLNQTGYVSATDRCELPRAFSDYSDVFVSSDENSHVCKMYVDQTYLTSEFKISEHPKRRYFSDTGPFLKRHEHSDDHRTCSNSSESDVQSLCHDANLLSAEQMSQAAAFCGFSLVTETVRPTNARTACRSLPYGFVHRCGVTEQKTYNWSPREDGDDDSARTDYVYHALAAPSDPVNTTDMHDPENKLLVLNGTILNETEVDAFQSAGRRLVAVCSRAIPKNLSRSVLVDTDGETETRQDGVGELSEGRLREVRDAVADFKVHVAKCALNSLNTFPFLNSDDSHGFASLYAKSRANSLERILPPRLNGSGGTPWPYPWTKRASLSNMTRVTIGAVVRNATNGRAYAQLSSVGPVSERVEVKGAAATIRVDAPGRLRHDARGNAQGAQRQDPVIFESDLAFAFARDDPTAFGTSLRNQLSQVTFGIERCVDEDASRRALFRIRSLADNRFLKTKGAGPHPNLPSEFANVTQHPRFSRTQRYQADPGLHHERYHTNGTFEAVARSASTNSTAEDAHEGLDPATRRSSTVYLVEKHDESFLVRDSTAGLASNASRLYDFGGYLFESDLHLTHGARHDLRDDGDSESVAGDFDPLGHVGTYGVATRENKHLPLKDLSATTETDWTDEVRTFNRQLFSVVGESDGLLSFCTAGDDDTSSTFSTRHSRPSPHDSKLDSKLCTAMNQRRYNNWASGYPMHGVTLKKQAMDAIFGSGNFDCAAVSVLSGSHCALYTDDESECLIGHDAKYAQWVTLPCSQRKPFVCGNGELVKVITTPMTFKEARAHCALEFGSDYDLASPPSNEIENSDLANTARDALCVAEKLQPYARDGDDICSQYPDATHAEKHTTKTLADSIDSSCVKHDSLLQKYHCCETTSAYLYVYAHNSTEKTLVRNHVGIAGATHFACEDLVRAGSHARGSFYANGETITSDDDASYGDAWNLQYGGVWMGIRRHGRLRRFSDQRYGKCDLRGIDSVAETMLFEVVPCKDDSDSHVSGEYAIVGRDPTGRSVLLAVHEASHPFDAEALGTETATRNAEAFVHAVNKNRTLFIPYSIESASHLLADYQSSFEDHLEHPLRPSVWRTRATTLKMLESGYRTGVTMDNARSGRCIQSEARPNRPLHNVSIVTCSLEQHCGTVQFDVNVAVRLNLVIVPTDGESTDEVMQTLTQDISLDRPVMYVRTRSSSTRSRVIAQTSDASSLFGWTKSMNETLLTDAYRRNESALSDGGVEEPFAARLAYGTRGAADSALDPGDRLRSRVFGGPHVAAEPSDETFGIGRGVVDFKAYFGTLNASTYPCESTSDSDTSFPYDAETCASLVDHLPAPRIKEVYAPSTCGVDSYKSDERCTLLSLLTGRRLGFVEGVHARPRSSQTISLERLDTLWSAAEDDEDPELFSESKTAKHLKTIAQPSNRRSLWYPILHDDRDDMEVHKQITSLDEVHSNGWLYTCAGKTLAFEPAITLGNPPAPNSPPSEFSSSNENTNIGNFQVTAGGVLVQVNNTGNARVRRDIAEAYTVSNAESSVRTFQRSVDAHQAYRPNSAYNTYSFSGVEALSATVQYGATERSEETQSTCNDDYHTCRRYLNRLYKDGELSDTDAVDHYRVLGGAKSFAHQDASVDDHYVAGPRLQMPSEYTYRWSPPVENSNKKGLHVWIRGHSFNQTGTCSPSDETHAYSYRCDQDSGMCTNRLDSPIEQCVQQRSMYKESAAHDHCHHSLSEGCRDDNAGLSEDPVIKQLSSTDIRWNEILSCDQVLSFTKFKSEANELYSFDGDDTSFVCDSGNMDWCADKANYVDGISESDYENLKGKCENLVRAASYYCPLTCDVCEKRSWLYEARGRLQMRDVNDTYKRDENGATPHHLCTCTQTSPDLHCRPIATKEPEEYQTVTEEVRPRPEAAFMESFMSMWNSTADPSNDALNKVLPVVDMWNDVGAHGGVKYDTTFLYNNFGKGWRHDDGNFGPARVLVTFPYNNEHGDTLNYEPEHYGDVNVEAYSRSEKRLYGYDLENMADFNNKETFKKVSDLIADLCDNITYAYRRFNSESADEPMYSQPCMGFAAQDMYVYDGAPYDLDDMLAPECINSNMQGCEEHRYQMMSSHYYPNYQDWKHHRSEKQSWSKTRDGIFYALEETTRQNPEGLYSSFVYDANGDQRSSQESLYTRSSNFENAFAVNDETDINGRGAIRAFLFTLYGKRKYATKETGVRRRERLETLRVSHARPWTTSSNISEDAYEYARKSRTGAPRSKHSPSVTASYEAFLPTGSIGGVRGDEIATDDDKGSSLYTRHSGHLLATHTALDLRERYYYPAFIYKTMPDSSLTELLNHSLIDERTYDRATSDRGVDRPIQILWPPPEVTLWTRVAEAERARMPSREVFGTPDVPTSVFSDINGAWRLKHAPTGYKKHGVEQDGCDGSEVCAYTGGEFLDRTTSAANQTTEIRPTALPEFGLLWNRFLRNRMPTCYREDTQGRYYFSRHDQSQDGCESLKPPLGYDEGFQGPEYMSPPSAPSPPGKPNPPPSPGVYTVMHETINDKKKSTDESSMQRLPVTSLQNNNDHDRIKVYYWGNDKEKNIDECESQCTSDQYCGAYTAVELRKTNYDHKVYFCVNLYCGFSTYNMQNGQFHLCHDQTITCQHGDETNNDNDQKLCKSDHSDGSKGYHMTRLKVAHKIFLSPPPSPYPPIPPSPPPEYTGDGRSHNFDVYDQVYLMSNIIDDTLDMHQAAATWEDVRSVVCLDGSYETCDDRPYYQLNDETLSTTMVSVQPSKESNPQRTLESEFGPCDRYQGVWISADSESNFEFESTTCISRCERDRNCEMYFTVFLQNEDDGSQYDLVCFTLRRSRTNSHFNLTQAAQLEDESTRCAQVGVVATNYAFVQLINRTEVSVVREINTTTGNTSVITYETTTTTETQATIASVGDALPKSRYADAHYARRFTDESVDIYYSAQILKENQIDITDWVEPDFQMNSWGSSLTVDYDPLHRINALHVSKERSQAVCFDMGCVYYVRCGSVSYYYLSTSRILDKNTSVSEYQTDNHVCAENQGDLCACKGTVYFSEKYNSDGSEKTFEQAKIAARATRVFQDEELTCDENTFDTESSNTAMRCHCEPVDEVLQCVFSELREAWKIPENDRMESHRRMYRSDWMYSLASDSYLQDDAYRVRNGSAQSLSNLGVPANNGGFLDGSAFWQMGSFTWAFSPKHRCWPKACDLADDEPTAFVLSRATFHSEVMKKPAYLYVDDAVTDASLYSDHAYFARWIKYALTIALGQLLDRELELVYEELNAVGAWICGEDAKHTERRCRIGHDENSDFRLVGPRAVLYTDKYRGGVIDGDSLWAELLNSGKKICRQINENAIRRIAEGTSPPLPEDVVDCETDDCRFDLSVMVPMWSVCKGVTASILTDGVPADEIDQSVQPKTKQVSIAFALDGMLVRDDSSSVQHDASRAFSDETLRRSLARTTCSGEAWRGIERPSEWLDEDVCADDGSICEFAQMGTCESGLSLQDLNLDSVVQSGVQYHNEASYPLYNVSEMNTDTIITDDGTEEYGLNLCQATYERTLRSFYAGSTHKSVFNGTQEVDPSTVGCDSDWCVQQTVTERWDRMPTIGACIMYTAPVVSELLASDHGFLWGPATRLISATNEANSDSREYYDLSIHTTDLLHLDQSDEFELESTELSHTEHEHGVGYGTESTDLLMNTVNTIFDGCFPAAYTKSYYVDSTTKVLTVPMMSTGFRARGSLLNADSGGTNWYSKRAALPVFMYDLFDVHYYEKNLYTLFSAHENSGQVFGSSMTKWGSQSSANLYGLTHSEKAWNDTLYRSFTYSTDDNTSAFTVSDVESLARWGDQAFVFDELLSATEAMLYTDTFTTDDSGTSSEESNPSKISEGYEGRIFTSNGDAFAEYLDDTYNRGVQQDLCETFGLRETGSVRDAGSNVSTDDTDDRDLELTTFNWEVYYKFTCVDNITKCENPVNIEDAVIYGPFRNAYFDNAQSREGTVRLSTYRVTGDHAHAVVVIPDVEAGGKICGNGNSSLRVYRRVGEWGPFLPIEPRALSGTPRRERLSFYESPDPFSQHSTDVEHTLHRECYADNTTEDADTDYAEKVLGFFRSDNATKRTQDDTLSYRSFERMQDDDRHAIGPCDITSVHAENLSDVSLADISGRLERMFRGLDQQTVAEKMRTQVFHAELSYLNSSLNYTNHTFDETQTALPFLALLNYWNERYAYVYKAAVEMSKEKTFVGFLDDVPFDSGDTFRSCVFRSQPDYEARVLQRRVMSEGDSAISDSVRRATSQTDSPEINAYDNLLKPFFGDEYGLYEVNSGSGLANESTGTDFADGWDVYHECFVSINETFTSTSDSDAQTLSWQLLTVDEAQETEAESEDEGESETGTFRPSINVIPPMKSWRLALYQAKSCADDTLECTYPPYAQMFADGVSDSMRETYNLANLYGESRREGAPWQSDEAFVRTCFDACMDSNRRGALNEDGEPEEFLEMEVNEAFLDDVTKDRYKSNYRRFDSIYNSVAFQCLSVSVVQDIMNRPIATEDVYSSKEMPWLSIYRPMNLSRKDGQQKRLMCILSDAAYSDVRTVPSEWSTPTNWYVHTTIGEYKHKPFEHMLGGSDSTEASITNGKAFQMQRSARVYDRVGWKYWSLYKDYGNRLYQKADEYDQEEAYVVPTKDAELDCICRPTSGTQGPQEHVSTGEHVCGNPKNRETASTSGANTQGTAYPGILDNLYSRCYMSPAQDSNVDSTARAFYCEHTANPSKYDGRTLCGYHPHADWSVDCFPTFGVCSNRTNQKSCEKSPERIPMCAWHDGHCHQRYVGCESLAYNSSTSMCRGQQSSCDSLNSTTCAQVRGCVYHQDGCFALVDARGDCSRADDGCQQTPRTRRILRNVFYPDQEMVSATRRRLLEYDTAGMYVTEPMHVPCGAKASVHNGTVCNISAYYVVCDPDKSDDESLAEYGSASHRAYVINGVAHATIRLSMLSSYTFRMHKTTSSDPMRSLDETTKGYTLSIYRHDTGWVSSEDVESDISPLVDPSGEAFPLSMRGADTYYTDSSDDEYIDFYVYPSNLIYNASSEYAVPTNGYFAIVSTANSSSSQDSDAVEDIARCEYIVRSAFNNTNSTDFEKTAARFTTRIPKPCWRAARSAFSP</sequence>
<feature type="region of interest" description="Disordered" evidence="1">
    <location>
        <begin position="1992"/>
        <end position="2011"/>
    </location>
</feature>
<feature type="region of interest" description="Disordered" evidence="1">
    <location>
        <begin position="5331"/>
        <end position="5351"/>
    </location>
</feature>
<feature type="region of interest" description="Disordered" evidence="1">
    <location>
        <begin position="3951"/>
        <end position="3999"/>
    </location>
</feature>
<feature type="region of interest" description="Disordered" evidence="1">
    <location>
        <begin position="1088"/>
        <end position="1111"/>
    </location>
</feature>
<keyword evidence="2" id="KW-1133">Transmembrane helix</keyword>
<feature type="region of interest" description="Disordered" evidence="1">
    <location>
        <begin position="5832"/>
        <end position="5852"/>
    </location>
</feature>
<feature type="compositionally biased region" description="Polar residues" evidence="1">
    <location>
        <begin position="6171"/>
        <end position="6180"/>
    </location>
</feature>
<feature type="compositionally biased region" description="Pro residues" evidence="1">
    <location>
        <begin position="1088"/>
        <end position="1107"/>
    </location>
</feature>
<name>A0AAE0EZ57_9CHLO</name>
<accession>A0AAE0EZ57</accession>
<evidence type="ECO:0000313" key="4">
    <source>
        <dbReference type="Proteomes" id="UP001190700"/>
    </source>
</evidence>
<feature type="compositionally biased region" description="Acidic residues" evidence="1">
    <location>
        <begin position="5832"/>
        <end position="5845"/>
    </location>
</feature>
<keyword evidence="4" id="KW-1185">Reference proteome</keyword>